<protein>
    <recommendedName>
        <fullName evidence="3">N-acetyltransferase domain-containing protein</fullName>
    </recommendedName>
</protein>
<evidence type="ECO:0000256" key="1">
    <source>
        <dbReference type="ARBA" id="ARBA00022679"/>
    </source>
</evidence>
<dbReference type="InterPro" id="IPR050832">
    <property type="entry name" value="Bact_Acetyltransf"/>
</dbReference>
<evidence type="ECO:0000313" key="5">
    <source>
        <dbReference type="Proteomes" id="UP000008366"/>
    </source>
</evidence>
<keyword evidence="2" id="KW-0012">Acyltransferase</keyword>
<dbReference type="OrthoDB" id="5192872at2"/>
<dbReference type="EMBL" id="BAHD01000005">
    <property type="protein sequence ID" value="GAB94400.1"/>
    <property type="molecule type" value="Genomic_DNA"/>
</dbReference>
<dbReference type="GO" id="GO:0016747">
    <property type="term" value="F:acyltransferase activity, transferring groups other than amino-acyl groups"/>
    <property type="evidence" value="ECO:0007669"/>
    <property type="project" value="InterPro"/>
</dbReference>
<dbReference type="InterPro" id="IPR016181">
    <property type="entry name" value="Acyl_CoA_acyltransferase"/>
</dbReference>
<proteinExistence type="predicted"/>
<dbReference type="SUPFAM" id="SSF55729">
    <property type="entry name" value="Acyl-CoA N-acyltransferases (Nat)"/>
    <property type="match status" value="1"/>
</dbReference>
<keyword evidence="1" id="KW-0808">Transferase</keyword>
<dbReference type="Proteomes" id="UP000008366">
    <property type="component" value="Unassembled WGS sequence"/>
</dbReference>
<keyword evidence="5" id="KW-1185">Reference proteome</keyword>
<dbReference type="RefSeq" id="WP_006590933.1">
    <property type="nucleotide sequence ID" value="NZ_BAHD01000005.1"/>
</dbReference>
<evidence type="ECO:0000256" key="2">
    <source>
        <dbReference type="ARBA" id="ARBA00023315"/>
    </source>
</evidence>
<evidence type="ECO:0000259" key="3">
    <source>
        <dbReference type="PROSITE" id="PS51186"/>
    </source>
</evidence>
<comment type="caution">
    <text evidence="4">The sequence shown here is derived from an EMBL/GenBank/DDBJ whole genome shotgun (WGS) entry which is preliminary data.</text>
</comment>
<evidence type="ECO:0000313" key="4">
    <source>
        <dbReference type="EMBL" id="GAB94400.1"/>
    </source>
</evidence>
<dbReference type="PANTHER" id="PTHR43877">
    <property type="entry name" value="AMINOALKYLPHOSPHONATE N-ACETYLTRANSFERASE-RELATED-RELATED"/>
    <property type="match status" value="1"/>
</dbReference>
<dbReference type="CDD" id="cd04301">
    <property type="entry name" value="NAT_SF"/>
    <property type="match status" value="1"/>
</dbReference>
<dbReference type="STRING" id="1184609.KILIM_005_00180"/>
<reference evidence="4 5" key="1">
    <citation type="submission" date="2012-08" db="EMBL/GenBank/DDBJ databases">
        <title>Whole genome shotgun sequence of Kineosphaera limosa NBRC 100340.</title>
        <authorList>
            <person name="Yoshida I."/>
            <person name="Isaki S."/>
            <person name="Hosoyama A."/>
            <person name="Tsuchikane K."/>
            <person name="Katsumata H."/>
            <person name="Ando Y."/>
            <person name="Ohji S."/>
            <person name="Hamada M."/>
            <person name="Tamura T."/>
            <person name="Yamazoe A."/>
            <person name="Yamazaki S."/>
            <person name="Fujita N."/>
        </authorList>
    </citation>
    <scope>NUCLEOTIDE SEQUENCE [LARGE SCALE GENOMIC DNA]</scope>
    <source>
        <strain evidence="4 5">NBRC 100340</strain>
    </source>
</reference>
<dbReference type="InterPro" id="IPR000182">
    <property type="entry name" value="GNAT_dom"/>
</dbReference>
<dbReference type="PROSITE" id="PS51186">
    <property type="entry name" value="GNAT"/>
    <property type="match status" value="1"/>
</dbReference>
<dbReference type="eggNOG" id="COG0456">
    <property type="taxonomic scope" value="Bacteria"/>
</dbReference>
<feature type="domain" description="N-acetyltransferase" evidence="3">
    <location>
        <begin position="8"/>
        <end position="164"/>
    </location>
</feature>
<dbReference type="Gene3D" id="3.40.630.30">
    <property type="match status" value="1"/>
</dbReference>
<dbReference type="Pfam" id="PF00583">
    <property type="entry name" value="Acetyltransf_1"/>
    <property type="match status" value="1"/>
</dbReference>
<accession>K6W5F6</accession>
<name>K6W5F6_9MICO</name>
<dbReference type="PANTHER" id="PTHR43877:SF1">
    <property type="entry name" value="ACETYLTRANSFERASE"/>
    <property type="match status" value="1"/>
</dbReference>
<sequence>MNAPAAQVTVAPLSDDLFEVFGQLWVERRHDAGLSREAAQRAVGEGRLARAAQREGVVVFVALSQGEAVGYAWVYDHPTSILLDTPSLAIEELYVLPSHRRRGVARSLLLAVGAKAQKTGAEHIMTSVPTHAKDANRTFARLGFAPAVTRRIAPTSLVMRRLRGGEVSPMENLMLNRRRSLRARVRRSDQAYTA</sequence>
<gene>
    <name evidence="4" type="ORF">KILIM_005_00180</name>
</gene>
<organism evidence="4 5">
    <name type="scientific">Kineosphaera limosa NBRC 100340</name>
    <dbReference type="NCBI Taxonomy" id="1184609"/>
    <lineage>
        <taxon>Bacteria</taxon>
        <taxon>Bacillati</taxon>
        <taxon>Actinomycetota</taxon>
        <taxon>Actinomycetes</taxon>
        <taxon>Micrococcales</taxon>
        <taxon>Dermatophilaceae</taxon>
        <taxon>Kineosphaera</taxon>
    </lineage>
</organism>
<dbReference type="AlphaFoldDB" id="K6W5F6"/>